<dbReference type="OrthoDB" id="9795769at2"/>
<dbReference type="Gene3D" id="1.10.287.1080">
    <property type="entry name" value="MazG-like"/>
    <property type="match status" value="1"/>
</dbReference>
<keyword evidence="13 15" id="KW-0368">Histidine biosynthesis</keyword>
<dbReference type="EMBL" id="CP033004">
    <property type="protein sequence ID" value="QCI23138.1"/>
    <property type="molecule type" value="Genomic_DNA"/>
</dbReference>
<dbReference type="CDD" id="cd11534">
    <property type="entry name" value="NTP-PPase_HisIE_like"/>
    <property type="match status" value="1"/>
</dbReference>
<dbReference type="AlphaFoldDB" id="A0A4D6YAG8"/>
<comment type="pathway">
    <text evidence="4 15">Amino-acid biosynthesis; L-histidine biosynthesis; L-histidine from 5-phospho-alpha-D-ribose 1-diphosphate: step 3/9.</text>
</comment>
<evidence type="ECO:0000256" key="12">
    <source>
        <dbReference type="ARBA" id="ARBA00022840"/>
    </source>
</evidence>
<evidence type="ECO:0000313" key="17">
    <source>
        <dbReference type="EMBL" id="QCI23138.1"/>
    </source>
</evidence>
<accession>A0A4D6YAG8</accession>
<proteinExistence type="inferred from homology"/>
<dbReference type="NCBIfam" id="TIGR03188">
    <property type="entry name" value="histidine_hisI"/>
    <property type="match status" value="1"/>
</dbReference>
<comment type="catalytic activity">
    <reaction evidence="2 15">
        <text>1-(5-phospho-beta-D-ribosyl)-ATP + H2O = 1-(5-phospho-beta-D-ribosyl)-5'-AMP + diphosphate + H(+)</text>
        <dbReference type="Rhea" id="RHEA:22828"/>
        <dbReference type="ChEBI" id="CHEBI:15377"/>
        <dbReference type="ChEBI" id="CHEBI:15378"/>
        <dbReference type="ChEBI" id="CHEBI:33019"/>
        <dbReference type="ChEBI" id="CHEBI:59457"/>
        <dbReference type="ChEBI" id="CHEBI:73183"/>
        <dbReference type="EC" id="3.6.1.31"/>
    </reaction>
</comment>
<feature type="domain" description="Phosphoribosyl-AMP cyclohydrolase" evidence="16">
    <location>
        <begin position="33"/>
        <end position="106"/>
    </location>
</feature>
<keyword evidence="11 15" id="KW-0378">Hydrolase</keyword>
<keyword evidence="8 15" id="KW-0963">Cytoplasm</keyword>
<evidence type="ECO:0000256" key="4">
    <source>
        <dbReference type="ARBA" id="ARBA00005169"/>
    </source>
</evidence>
<comment type="pathway">
    <text evidence="5 15">Amino-acid biosynthesis; L-histidine biosynthesis; L-histidine from 5-phospho-alpha-D-ribose 1-diphosphate: step 2/9.</text>
</comment>
<evidence type="ECO:0000256" key="11">
    <source>
        <dbReference type="ARBA" id="ARBA00022801"/>
    </source>
</evidence>
<dbReference type="EC" id="3.6.1.31" evidence="15"/>
<evidence type="ECO:0000256" key="9">
    <source>
        <dbReference type="ARBA" id="ARBA00022605"/>
    </source>
</evidence>
<evidence type="ECO:0000256" key="10">
    <source>
        <dbReference type="ARBA" id="ARBA00022741"/>
    </source>
</evidence>
<feature type="region of interest" description="Phosphoribosyl-ATP pyrophosphohydrolase" evidence="15">
    <location>
        <begin position="115"/>
        <end position="208"/>
    </location>
</feature>
<evidence type="ECO:0000256" key="2">
    <source>
        <dbReference type="ARBA" id="ARBA00001460"/>
    </source>
</evidence>
<evidence type="ECO:0000256" key="13">
    <source>
        <dbReference type="ARBA" id="ARBA00023102"/>
    </source>
</evidence>
<keyword evidence="14 15" id="KW-0511">Multifunctional enzyme</keyword>
<comment type="catalytic activity">
    <reaction evidence="1 15">
        <text>1-(5-phospho-beta-D-ribosyl)-5'-AMP + H2O = 1-(5-phospho-beta-D-ribosyl)-5-[(5-phospho-beta-D-ribosylamino)methylideneamino]imidazole-4-carboxamide</text>
        <dbReference type="Rhea" id="RHEA:20049"/>
        <dbReference type="ChEBI" id="CHEBI:15377"/>
        <dbReference type="ChEBI" id="CHEBI:58435"/>
        <dbReference type="ChEBI" id="CHEBI:59457"/>
        <dbReference type="EC" id="3.5.4.19"/>
    </reaction>
</comment>
<gene>
    <name evidence="15" type="primary">hisI</name>
    <name evidence="15" type="synonym">hisIE</name>
    <name evidence="17" type="ORF">D9V73_00500</name>
</gene>
<sequence>MLKKINVSDIDWNKVGNMVPTIIQHSISGEVLMYGVMNQEAVLITQKEHYVTFYSRTKKRLWKKGEISGNYLRVVNMILDCDKDTLLILVLPQGNTCHLNHTSCFKSFTSDLTFFYHLENILKLKQKHISKHSYTSRLHVMGINKIAQKVAEEAAETVISAITQNKLELIDEVTDLIYHVLVLLHHCDLDFCMIVENLRKRRNNNTVI</sequence>
<protein>
    <recommendedName>
        <fullName evidence="15">Histidine biosynthesis bifunctional protein HisIE</fullName>
    </recommendedName>
    <domain>
        <recommendedName>
            <fullName evidence="15">Phosphoribosyl-AMP cyclohydrolase</fullName>
            <shortName evidence="15">PRA-CH</shortName>
            <ecNumber evidence="15">3.5.4.19</ecNumber>
        </recommendedName>
    </domain>
    <domain>
        <recommendedName>
            <fullName evidence="15">Phosphoribosyl-ATP pyrophosphatase</fullName>
            <shortName evidence="15">PRA-PH</shortName>
            <ecNumber evidence="15">3.6.1.31</ecNumber>
        </recommendedName>
    </domain>
</protein>
<feature type="region of interest" description="Phosphoribosyl-AMP cyclohydrolase" evidence="15">
    <location>
        <begin position="1"/>
        <end position="114"/>
    </location>
</feature>
<dbReference type="GO" id="GO:0004635">
    <property type="term" value="F:phosphoribosyl-AMP cyclohydrolase activity"/>
    <property type="evidence" value="ECO:0007669"/>
    <property type="project" value="UniProtKB-UniRule"/>
</dbReference>
<dbReference type="InterPro" id="IPR023019">
    <property type="entry name" value="His_synth_HisIE"/>
</dbReference>
<name>A0A4D6YAG8_BUCMH</name>
<dbReference type="GO" id="GO:0000105">
    <property type="term" value="P:L-histidine biosynthetic process"/>
    <property type="evidence" value="ECO:0007669"/>
    <property type="project" value="UniProtKB-UniRule"/>
</dbReference>
<dbReference type="Proteomes" id="UP000298566">
    <property type="component" value="Chromosome"/>
</dbReference>
<dbReference type="UniPathway" id="UPA00031">
    <property type="reaction ID" value="UER00007"/>
</dbReference>
<dbReference type="PANTHER" id="PTHR42945:SF9">
    <property type="entry name" value="HISTIDINE BIOSYNTHESIS BIFUNCTIONAL PROTEIN HISIE"/>
    <property type="match status" value="1"/>
</dbReference>
<dbReference type="EC" id="3.5.4.19" evidence="15"/>
<dbReference type="HAMAP" id="MF_01019">
    <property type="entry name" value="HisIE"/>
    <property type="match status" value="1"/>
</dbReference>
<dbReference type="Pfam" id="PF01503">
    <property type="entry name" value="PRA-PH"/>
    <property type="match status" value="1"/>
</dbReference>
<comment type="similarity">
    <text evidence="6 15">In the C-terminal section; belongs to the PRA-PH family.</text>
</comment>
<evidence type="ECO:0000256" key="14">
    <source>
        <dbReference type="ARBA" id="ARBA00023268"/>
    </source>
</evidence>
<reference evidence="17 18" key="1">
    <citation type="submission" date="2018-10" db="EMBL/GenBank/DDBJ databases">
        <title>Comparative functional genomics of the obligate endosymbiont Buchnera aphidicola.</title>
        <authorList>
            <person name="Chong R.A."/>
        </authorList>
    </citation>
    <scope>NUCLEOTIDE SEQUENCE [LARGE SCALE GENOMIC DNA]</scope>
    <source>
        <strain evidence="17 18">Mrh</strain>
    </source>
</reference>
<dbReference type="GO" id="GO:0005524">
    <property type="term" value="F:ATP binding"/>
    <property type="evidence" value="ECO:0007669"/>
    <property type="project" value="UniProtKB-KW"/>
</dbReference>
<evidence type="ECO:0000256" key="1">
    <source>
        <dbReference type="ARBA" id="ARBA00000024"/>
    </source>
</evidence>
<dbReference type="InterPro" id="IPR038019">
    <property type="entry name" value="PRib_AMP_CycHydrolase_sf"/>
</dbReference>
<evidence type="ECO:0000256" key="3">
    <source>
        <dbReference type="ARBA" id="ARBA00004496"/>
    </source>
</evidence>
<dbReference type="NCBIfam" id="NF002747">
    <property type="entry name" value="PRK02759.1"/>
    <property type="match status" value="1"/>
</dbReference>
<organism evidence="17 18">
    <name type="scientific">Buchnera aphidicola subsp. Melaphis rhois</name>
    <dbReference type="NCBI Taxonomy" id="118103"/>
    <lineage>
        <taxon>Bacteria</taxon>
        <taxon>Pseudomonadati</taxon>
        <taxon>Pseudomonadota</taxon>
        <taxon>Gammaproteobacteria</taxon>
        <taxon>Enterobacterales</taxon>
        <taxon>Erwiniaceae</taxon>
        <taxon>Buchnera</taxon>
    </lineage>
</organism>
<dbReference type="GO" id="GO:0005737">
    <property type="term" value="C:cytoplasm"/>
    <property type="evidence" value="ECO:0007669"/>
    <property type="project" value="UniProtKB-SubCell"/>
</dbReference>
<dbReference type="Pfam" id="PF01502">
    <property type="entry name" value="PRA-CH"/>
    <property type="match status" value="1"/>
</dbReference>
<dbReference type="RefSeq" id="WP_158336314.1">
    <property type="nucleotide sequence ID" value="NZ_CP033004.1"/>
</dbReference>
<evidence type="ECO:0000313" key="18">
    <source>
        <dbReference type="Proteomes" id="UP000298566"/>
    </source>
</evidence>
<dbReference type="InterPro" id="IPR021130">
    <property type="entry name" value="PRib-ATP_PPHydrolase-like"/>
</dbReference>
<dbReference type="SUPFAM" id="SSF141734">
    <property type="entry name" value="HisI-like"/>
    <property type="match status" value="1"/>
</dbReference>
<evidence type="ECO:0000256" key="6">
    <source>
        <dbReference type="ARBA" id="ARBA00007731"/>
    </source>
</evidence>
<dbReference type="SUPFAM" id="SSF101386">
    <property type="entry name" value="all-alpha NTP pyrophosphatases"/>
    <property type="match status" value="1"/>
</dbReference>
<evidence type="ECO:0000256" key="8">
    <source>
        <dbReference type="ARBA" id="ARBA00022490"/>
    </source>
</evidence>
<evidence type="ECO:0000256" key="15">
    <source>
        <dbReference type="HAMAP-Rule" id="MF_01019"/>
    </source>
</evidence>
<keyword evidence="12 15" id="KW-0067">ATP-binding</keyword>
<comment type="subcellular location">
    <subcellularLocation>
        <location evidence="3 15">Cytoplasm</location>
    </subcellularLocation>
</comment>
<evidence type="ECO:0000256" key="5">
    <source>
        <dbReference type="ARBA" id="ARBA00005204"/>
    </source>
</evidence>
<comment type="similarity">
    <text evidence="7 15">In the N-terminal section; belongs to the PRA-CH family.</text>
</comment>
<dbReference type="InterPro" id="IPR002496">
    <property type="entry name" value="PRib_AMP_CycHydrolase_dom"/>
</dbReference>
<keyword evidence="9 15" id="KW-0028">Amino-acid biosynthesis</keyword>
<dbReference type="FunFam" id="3.10.20.810:FF:000001">
    <property type="entry name" value="Histidine biosynthesis bifunctional protein HisIE"/>
    <property type="match status" value="1"/>
</dbReference>
<dbReference type="InterPro" id="IPR008179">
    <property type="entry name" value="HisE"/>
</dbReference>
<evidence type="ECO:0000256" key="7">
    <source>
        <dbReference type="ARBA" id="ARBA00008299"/>
    </source>
</evidence>
<evidence type="ECO:0000259" key="16">
    <source>
        <dbReference type="Pfam" id="PF01502"/>
    </source>
</evidence>
<dbReference type="Gene3D" id="3.10.20.810">
    <property type="entry name" value="Phosphoribosyl-AMP cyclohydrolase"/>
    <property type="match status" value="1"/>
</dbReference>
<dbReference type="GO" id="GO:0004636">
    <property type="term" value="F:phosphoribosyl-ATP diphosphatase activity"/>
    <property type="evidence" value="ECO:0007669"/>
    <property type="project" value="UniProtKB-UniRule"/>
</dbReference>
<dbReference type="PANTHER" id="PTHR42945">
    <property type="entry name" value="HISTIDINE BIOSYNTHESIS BIFUNCTIONAL PROTEIN"/>
    <property type="match status" value="1"/>
</dbReference>
<keyword evidence="10 15" id="KW-0547">Nucleotide-binding</keyword>